<evidence type="ECO:0000313" key="2">
    <source>
        <dbReference type="EMBL" id="KAF2279388.1"/>
    </source>
</evidence>
<keyword evidence="1" id="KW-0472">Membrane</keyword>
<keyword evidence="1" id="KW-1133">Transmembrane helix</keyword>
<gene>
    <name evidence="2" type="ORF">EI97DRAFT_430466</name>
</gene>
<dbReference type="GeneID" id="54550876"/>
<dbReference type="OrthoDB" id="2386090at2759"/>
<dbReference type="RefSeq" id="XP_033656927.1">
    <property type="nucleotide sequence ID" value="XM_033797701.1"/>
</dbReference>
<dbReference type="Proteomes" id="UP000800097">
    <property type="component" value="Unassembled WGS sequence"/>
</dbReference>
<dbReference type="EMBL" id="ML986486">
    <property type="protein sequence ID" value="KAF2279388.1"/>
    <property type="molecule type" value="Genomic_DNA"/>
</dbReference>
<protein>
    <submittedName>
        <fullName evidence="2">Uncharacterized protein</fullName>
    </submittedName>
</protein>
<evidence type="ECO:0000313" key="3">
    <source>
        <dbReference type="Proteomes" id="UP000800097"/>
    </source>
</evidence>
<organism evidence="2 3">
    <name type="scientific">Westerdykella ornata</name>
    <dbReference type="NCBI Taxonomy" id="318751"/>
    <lineage>
        <taxon>Eukaryota</taxon>
        <taxon>Fungi</taxon>
        <taxon>Dikarya</taxon>
        <taxon>Ascomycota</taxon>
        <taxon>Pezizomycotina</taxon>
        <taxon>Dothideomycetes</taxon>
        <taxon>Pleosporomycetidae</taxon>
        <taxon>Pleosporales</taxon>
        <taxon>Sporormiaceae</taxon>
        <taxon>Westerdykella</taxon>
    </lineage>
</organism>
<feature type="transmembrane region" description="Helical" evidence="1">
    <location>
        <begin position="139"/>
        <end position="160"/>
    </location>
</feature>
<dbReference type="AlphaFoldDB" id="A0A6A6JU77"/>
<accession>A0A6A6JU77</accession>
<sequence>MNAQFRALGQALRSSRAWCRPAGPGVRPRMAPFVSSTCARKFSASSLLRQIRETASKAAENIASKPVVGAVPKSNAPSKLPEHKSYPEHLVVYNAGEFRLTMVAFWKAVAIFQFGVTSLILAPNLWWNENQPDETFRKMQAVGVFILGSIPPLILGYLTAPFVKTVAIRLPPHARRSHAALHQFTSNTPPETLLEFTTLRIFPIQRKTTCFLFEMRALPHQWWRFANLERKITERLVTRRQKMSRWRRFLEVVNEPRFKFHVKEGRQFEAKTPAGVGVWRNIARQIRLQTEKVEVAAAKLDGLRGGRAGGQEERVEKIKAKFLKLEGERTGDEGERRVRRQTARSAR</sequence>
<evidence type="ECO:0000256" key="1">
    <source>
        <dbReference type="SAM" id="Phobius"/>
    </source>
</evidence>
<reference evidence="2" key="1">
    <citation type="journal article" date="2020" name="Stud. Mycol.">
        <title>101 Dothideomycetes genomes: a test case for predicting lifestyles and emergence of pathogens.</title>
        <authorList>
            <person name="Haridas S."/>
            <person name="Albert R."/>
            <person name="Binder M."/>
            <person name="Bloem J."/>
            <person name="Labutti K."/>
            <person name="Salamov A."/>
            <person name="Andreopoulos B."/>
            <person name="Baker S."/>
            <person name="Barry K."/>
            <person name="Bills G."/>
            <person name="Bluhm B."/>
            <person name="Cannon C."/>
            <person name="Castanera R."/>
            <person name="Culley D."/>
            <person name="Daum C."/>
            <person name="Ezra D."/>
            <person name="Gonzalez J."/>
            <person name="Henrissat B."/>
            <person name="Kuo A."/>
            <person name="Liang C."/>
            <person name="Lipzen A."/>
            <person name="Lutzoni F."/>
            <person name="Magnuson J."/>
            <person name="Mondo S."/>
            <person name="Nolan M."/>
            <person name="Ohm R."/>
            <person name="Pangilinan J."/>
            <person name="Park H.-J."/>
            <person name="Ramirez L."/>
            <person name="Alfaro M."/>
            <person name="Sun H."/>
            <person name="Tritt A."/>
            <person name="Yoshinaga Y."/>
            <person name="Zwiers L.-H."/>
            <person name="Turgeon B."/>
            <person name="Goodwin S."/>
            <person name="Spatafora J."/>
            <person name="Crous P."/>
            <person name="Grigoriev I."/>
        </authorList>
    </citation>
    <scope>NUCLEOTIDE SEQUENCE</scope>
    <source>
        <strain evidence="2">CBS 379.55</strain>
    </source>
</reference>
<keyword evidence="1" id="KW-0812">Transmembrane</keyword>
<keyword evidence="3" id="KW-1185">Reference proteome</keyword>
<name>A0A6A6JU77_WESOR</name>
<proteinExistence type="predicted"/>
<feature type="transmembrane region" description="Helical" evidence="1">
    <location>
        <begin position="104"/>
        <end position="127"/>
    </location>
</feature>